<dbReference type="EMBL" id="JYNV01000154">
    <property type="protein sequence ID" value="KZM24675.1"/>
    <property type="molecule type" value="Genomic_DNA"/>
</dbReference>
<dbReference type="AlphaFoldDB" id="A0A163G4K4"/>
<feature type="compositionally biased region" description="Low complexity" evidence="5">
    <location>
        <begin position="466"/>
        <end position="476"/>
    </location>
</feature>
<dbReference type="InterPro" id="IPR019786">
    <property type="entry name" value="Zinc_finger_PHD-type_CS"/>
</dbReference>
<evidence type="ECO:0000256" key="5">
    <source>
        <dbReference type="SAM" id="MobiDB-lite"/>
    </source>
</evidence>
<feature type="region of interest" description="Disordered" evidence="5">
    <location>
        <begin position="456"/>
        <end position="526"/>
    </location>
</feature>
<feature type="region of interest" description="Disordered" evidence="5">
    <location>
        <begin position="547"/>
        <end position="676"/>
    </location>
</feature>
<reference evidence="7 8" key="1">
    <citation type="journal article" date="2016" name="Sci. Rep.">
        <title>Draft genome sequencing and secretome analysis of fungal phytopathogen Ascochyta rabiei provides insight into the necrotrophic effector repertoire.</title>
        <authorList>
            <person name="Verma S."/>
            <person name="Gazara R.K."/>
            <person name="Nizam S."/>
            <person name="Parween S."/>
            <person name="Chattopadhyay D."/>
            <person name="Verma P.K."/>
        </authorList>
    </citation>
    <scope>NUCLEOTIDE SEQUENCE [LARGE SCALE GENOMIC DNA]</scope>
    <source>
        <strain evidence="7 8">ArDII</strain>
    </source>
</reference>
<accession>A0A163G4K4</accession>
<keyword evidence="1" id="KW-0479">Metal-binding</keyword>
<feature type="domain" description="PHD-type" evidence="6">
    <location>
        <begin position="782"/>
        <end position="830"/>
    </location>
</feature>
<dbReference type="SUPFAM" id="SSF57903">
    <property type="entry name" value="FYVE/PHD zinc finger"/>
    <property type="match status" value="1"/>
</dbReference>
<dbReference type="InterPro" id="IPR011011">
    <property type="entry name" value="Znf_FYVE_PHD"/>
</dbReference>
<dbReference type="Gene3D" id="3.30.40.10">
    <property type="entry name" value="Zinc/RING finger domain, C3HC4 (zinc finger)"/>
    <property type="match status" value="1"/>
</dbReference>
<dbReference type="Proteomes" id="UP000076837">
    <property type="component" value="Unassembled WGS sequence"/>
</dbReference>
<keyword evidence="3" id="KW-0862">Zinc</keyword>
<dbReference type="InterPro" id="IPR019787">
    <property type="entry name" value="Znf_PHD-finger"/>
</dbReference>
<dbReference type="Pfam" id="PF20826">
    <property type="entry name" value="PHD_5"/>
    <property type="match status" value="1"/>
</dbReference>
<feature type="region of interest" description="Disordered" evidence="5">
    <location>
        <begin position="1"/>
        <end position="45"/>
    </location>
</feature>
<dbReference type="InterPro" id="IPR013083">
    <property type="entry name" value="Znf_RING/FYVE/PHD"/>
</dbReference>
<feature type="compositionally biased region" description="Polar residues" evidence="5">
    <location>
        <begin position="755"/>
        <end position="767"/>
    </location>
</feature>
<dbReference type="PROSITE" id="PS01359">
    <property type="entry name" value="ZF_PHD_1"/>
    <property type="match status" value="1"/>
</dbReference>
<keyword evidence="2 4" id="KW-0863">Zinc-finger</keyword>
<evidence type="ECO:0000313" key="8">
    <source>
        <dbReference type="Proteomes" id="UP000076837"/>
    </source>
</evidence>
<evidence type="ECO:0000259" key="6">
    <source>
        <dbReference type="PROSITE" id="PS50016"/>
    </source>
</evidence>
<evidence type="ECO:0000313" key="7">
    <source>
        <dbReference type="EMBL" id="KZM24675.1"/>
    </source>
</evidence>
<feature type="region of interest" description="Disordered" evidence="5">
    <location>
        <begin position="191"/>
        <end position="279"/>
    </location>
</feature>
<feature type="region of interest" description="Disordered" evidence="5">
    <location>
        <begin position="166"/>
        <end position="185"/>
    </location>
</feature>
<feature type="compositionally biased region" description="Low complexity" evidence="5">
    <location>
        <begin position="768"/>
        <end position="781"/>
    </location>
</feature>
<evidence type="ECO:0000256" key="2">
    <source>
        <dbReference type="ARBA" id="ARBA00022771"/>
    </source>
</evidence>
<dbReference type="GO" id="GO:0008270">
    <property type="term" value="F:zinc ion binding"/>
    <property type="evidence" value="ECO:0007669"/>
    <property type="project" value="UniProtKB-KW"/>
</dbReference>
<feature type="compositionally biased region" description="Polar residues" evidence="5">
    <location>
        <begin position="259"/>
        <end position="272"/>
    </location>
</feature>
<evidence type="ECO:0000256" key="4">
    <source>
        <dbReference type="PROSITE-ProRule" id="PRU00146"/>
    </source>
</evidence>
<feature type="region of interest" description="Disordered" evidence="5">
    <location>
        <begin position="837"/>
        <end position="857"/>
    </location>
</feature>
<evidence type="ECO:0000256" key="1">
    <source>
        <dbReference type="ARBA" id="ARBA00022723"/>
    </source>
</evidence>
<dbReference type="PROSITE" id="PS50016">
    <property type="entry name" value="ZF_PHD_2"/>
    <property type="match status" value="1"/>
</dbReference>
<gene>
    <name evidence="7" type="ORF">ST47_g4193</name>
</gene>
<comment type="caution">
    <text evidence="7">The sequence shown here is derived from an EMBL/GenBank/DDBJ whole genome shotgun (WGS) entry which is preliminary data.</text>
</comment>
<feature type="compositionally biased region" description="Polar residues" evidence="5">
    <location>
        <begin position="601"/>
        <end position="616"/>
    </location>
</feature>
<evidence type="ECO:0000256" key="3">
    <source>
        <dbReference type="ARBA" id="ARBA00022833"/>
    </source>
</evidence>
<organism evidence="7 8">
    <name type="scientific">Didymella rabiei</name>
    <name type="common">Chickpea ascochyta blight fungus</name>
    <name type="synonym">Mycosphaerella rabiei</name>
    <dbReference type="NCBI Taxonomy" id="5454"/>
    <lineage>
        <taxon>Eukaryota</taxon>
        <taxon>Fungi</taxon>
        <taxon>Dikarya</taxon>
        <taxon>Ascomycota</taxon>
        <taxon>Pezizomycotina</taxon>
        <taxon>Dothideomycetes</taxon>
        <taxon>Pleosporomycetidae</taxon>
        <taxon>Pleosporales</taxon>
        <taxon>Pleosporineae</taxon>
        <taxon>Didymellaceae</taxon>
        <taxon>Ascochyta</taxon>
    </lineage>
</organism>
<dbReference type="InterPro" id="IPR001965">
    <property type="entry name" value="Znf_PHD"/>
</dbReference>
<proteinExistence type="predicted"/>
<sequence>MMRTPIGSEVRISQEQDLEASPAERSIGRHGVLEHHKHTAGRSTWPARACSSGVQLEKCLTGSRRLWQPKSKRLSYLAWMPIWADLVKSTESIRAIVPPRISSAIMSPSTDWHLLPSPSSTPKSVTFPDSTLKTPRTDGFAHQSYFLDAWATPRVIGHHTPAHTPSYLLSTPNDRPASSHSLKVRTPEDPEFHVNHFAPSNLALPPVEPQRRLSSSPDPNSLRKIGLNQQGQRPLSGPVKMDFSQMQTPPPTRDATSRPDLQQSVGNQNATPATVIRRTPLQHVPTSGGIFDQTPFGYADVPFSPSMMPFANAGPLSAPPMPQSRLFWDSNDSSQMDLDMPASLDPFGPTPNKLQGTLGWQTFHTPVVEQMQAQFQPLLNMSSTAPMASFGTSTAEEGQNSRPSSFIAGVDPSMLFSFTTPDDMTASFGNMPPQAIFKPNRQPYETQMLDLRREKEMAKKPRSLHSRSNTNSSSGSIEDNRPTLQRSNTDGGFRRTRPVNPERRSSADTSAANHIPRRSSPLKRANSGALKVIPEIIRRPRTRLIIDETGRARTETVSAEEEDTTPRDMRRTSQTSMRHQYPALWEEGDTESDSDEPQPALSRNTSFSIPQPQPQRRTSKHARTESNELSRNNSFKMARPSSRTTSRASSGAFDKASFDSVKTARPHSQNASRRISMVDVHTTSSLSNQASSHNLMPDSPGDALGALKRVVGSRQERIERASQNTLQAHNQRWAQASADFTNTTTPHGHGRYDPFTNSFNGSPSTEGLTTPSTDRSSLSSDSTRCVCHGTDESQPMVQCESCSKWLHMGCLGLKPSTLPPVYVCVFCTGQTPLARGGRTRGPLPFDSPLTHKSLFRR</sequence>
<name>A0A163G4K4_DIDRA</name>
<dbReference type="SMART" id="SM00249">
    <property type="entry name" value="PHD"/>
    <property type="match status" value="1"/>
</dbReference>
<protein>
    <submittedName>
        <fullName evidence="7">Zinc ion binding</fullName>
    </submittedName>
</protein>
<feature type="compositionally biased region" description="Acidic residues" evidence="5">
    <location>
        <begin position="586"/>
        <end position="596"/>
    </location>
</feature>
<dbReference type="STRING" id="5454.A0A163G4K4"/>
<feature type="compositionally biased region" description="Low complexity" evidence="5">
    <location>
        <begin position="638"/>
        <end position="650"/>
    </location>
</feature>
<feature type="compositionally biased region" description="Polar residues" evidence="5">
    <location>
        <begin position="167"/>
        <end position="181"/>
    </location>
</feature>
<feature type="region of interest" description="Disordered" evidence="5">
    <location>
        <begin position="746"/>
        <end position="781"/>
    </location>
</feature>
<keyword evidence="8" id="KW-1185">Reference proteome</keyword>